<comment type="similarity">
    <text evidence="2">Belongs to the CRISPR-associated Csm2 family.</text>
</comment>
<evidence type="ECO:0000256" key="2">
    <source>
        <dbReference type="ARBA" id="ARBA00006896"/>
    </source>
</evidence>
<evidence type="ECO:0000256" key="1">
    <source>
        <dbReference type="ARBA" id="ARBA00003640"/>
    </source>
</evidence>
<sequence length="143" mass="16415">MDLNTPQVINIPQDISLKQPLNPKIFSDIAEAAAKRISQNGDKQNKSTQLRKYYDELAMWDDKIHCAADKNAEYQKSAPYIHMLRAKVAYASNRKSSGTPLVDEYFVRIFNHIINQIDSAETLHHAKLFYEAMLGFRKAQESK</sequence>
<dbReference type="GO" id="GO:0003723">
    <property type="term" value="F:RNA binding"/>
    <property type="evidence" value="ECO:0007669"/>
    <property type="project" value="UniProtKB-KW"/>
</dbReference>
<organism evidence="7 8">
    <name type="scientific">Cardiobacterium hominis (strain ATCC 15826 / DSM 8339 / NCTC 10426 / 6573)</name>
    <dbReference type="NCBI Taxonomy" id="638300"/>
    <lineage>
        <taxon>Bacteria</taxon>
        <taxon>Pseudomonadati</taxon>
        <taxon>Pseudomonadota</taxon>
        <taxon>Gammaproteobacteria</taxon>
        <taxon>Cardiobacteriales</taxon>
        <taxon>Cardiobacteriaceae</taxon>
        <taxon>Cardiobacterium</taxon>
    </lineage>
</organism>
<dbReference type="GO" id="GO:0051607">
    <property type="term" value="P:defense response to virus"/>
    <property type="evidence" value="ECO:0007669"/>
    <property type="project" value="UniProtKB-KW"/>
</dbReference>
<keyword evidence="5" id="KW-0051">Antiviral defense</keyword>
<accession>C8NA66</accession>
<evidence type="ECO:0000256" key="6">
    <source>
        <dbReference type="ARBA" id="ARBA00031723"/>
    </source>
</evidence>
<dbReference type="Pfam" id="PF03750">
    <property type="entry name" value="Csm2_III-A"/>
    <property type="match status" value="1"/>
</dbReference>
<keyword evidence="8" id="KW-1185">Reference proteome</keyword>
<name>C8NA66_CARH6</name>
<dbReference type="EMBL" id="ACKY01000069">
    <property type="protein sequence ID" value="EEV88503.1"/>
    <property type="molecule type" value="Genomic_DNA"/>
</dbReference>
<keyword evidence="4" id="KW-0694">RNA-binding</keyword>
<dbReference type="HOGENOM" id="CLU_132695_0_0_6"/>
<comment type="caution">
    <text evidence="7">The sequence shown here is derived from an EMBL/GenBank/DDBJ whole genome shotgun (WGS) entry which is preliminary data.</text>
</comment>
<gene>
    <name evidence="7" type="primary">csm2</name>
    <name evidence="7" type="ORF">HMPREF0198_1394</name>
</gene>
<evidence type="ECO:0000256" key="4">
    <source>
        <dbReference type="ARBA" id="ARBA00022884"/>
    </source>
</evidence>
<dbReference type="InterPro" id="IPR010149">
    <property type="entry name" value="CRISPR-assoc_prot_Csm2_III-A"/>
</dbReference>
<dbReference type="RefSeq" id="WP_004142719.1">
    <property type="nucleotide sequence ID" value="NZ_GG694028.1"/>
</dbReference>
<dbReference type="NCBIfam" id="TIGR01870">
    <property type="entry name" value="cas_TM1810_Csm2"/>
    <property type="match status" value="1"/>
</dbReference>
<evidence type="ECO:0000313" key="8">
    <source>
        <dbReference type="Proteomes" id="UP000004870"/>
    </source>
</evidence>
<evidence type="ECO:0000256" key="5">
    <source>
        <dbReference type="ARBA" id="ARBA00023118"/>
    </source>
</evidence>
<dbReference type="OrthoDB" id="9803002at2"/>
<comment type="function">
    <text evidence="1">This subunit may be involved in monitoring complementarity of crRNA and target RNA.</text>
</comment>
<protein>
    <recommendedName>
        <fullName evidence="3">CRISPR system Cms protein Csm2</fullName>
    </recommendedName>
    <alternativeName>
        <fullName evidence="6">CRISPR type III A-associated protein Csm2</fullName>
    </alternativeName>
</protein>
<evidence type="ECO:0000256" key="3">
    <source>
        <dbReference type="ARBA" id="ARBA00016118"/>
    </source>
</evidence>
<dbReference type="AlphaFoldDB" id="C8NA66"/>
<reference evidence="7 8" key="1">
    <citation type="submission" date="2009-08" db="EMBL/GenBank/DDBJ databases">
        <authorList>
            <person name="Qin X."/>
            <person name="Bachman B."/>
            <person name="Battles P."/>
            <person name="Bell A."/>
            <person name="Bess C."/>
            <person name="Bickham C."/>
            <person name="Chaboub L."/>
            <person name="Chen D."/>
            <person name="Coyle M."/>
            <person name="Deiros D.R."/>
            <person name="Dinh H."/>
            <person name="Forbes L."/>
            <person name="Fowler G."/>
            <person name="Francisco L."/>
            <person name="Fu Q."/>
            <person name="Gubbala S."/>
            <person name="Hale W."/>
            <person name="Han Y."/>
            <person name="Hemphill L."/>
            <person name="Highlander S.K."/>
            <person name="Hirani K."/>
            <person name="Hogues M."/>
            <person name="Jackson L."/>
            <person name="Jakkamsetti A."/>
            <person name="Javaid M."/>
            <person name="Jiang H."/>
            <person name="Korchina V."/>
            <person name="Kovar C."/>
            <person name="Lara F."/>
            <person name="Lee S."/>
            <person name="Mata R."/>
            <person name="Mathew T."/>
            <person name="Moen C."/>
            <person name="Morales K."/>
            <person name="Munidasa M."/>
            <person name="Nazareth L."/>
            <person name="Ngo R."/>
            <person name="Nguyen L."/>
            <person name="Okwuonu G."/>
            <person name="Ongeri F."/>
            <person name="Patil S."/>
            <person name="Petrosino J."/>
            <person name="Pham C."/>
            <person name="Pham P."/>
            <person name="Pu L.-L."/>
            <person name="Puazo M."/>
            <person name="Raj R."/>
            <person name="Reid J."/>
            <person name="Rouhana J."/>
            <person name="Saada N."/>
            <person name="Shang Y."/>
            <person name="Simmons D."/>
            <person name="Thornton R."/>
            <person name="Warren J."/>
            <person name="Weissenberger G."/>
            <person name="Zhang J."/>
            <person name="Zhang L."/>
            <person name="Zhou C."/>
            <person name="Zhu D."/>
            <person name="Muzny D."/>
            <person name="Worley K."/>
            <person name="Gibbs R."/>
        </authorList>
    </citation>
    <scope>NUCLEOTIDE SEQUENCE [LARGE SCALE GENOMIC DNA]</scope>
    <source>
        <strain evidence="8">ATCC 15826 / DSM 8339 / NCTC 10426 / 6573</strain>
    </source>
</reference>
<evidence type="ECO:0000313" key="7">
    <source>
        <dbReference type="EMBL" id="EEV88503.1"/>
    </source>
</evidence>
<dbReference type="GeneID" id="84788484"/>
<proteinExistence type="inferred from homology"/>
<dbReference type="Proteomes" id="UP000004870">
    <property type="component" value="Unassembled WGS sequence"/>
</dbReference>